<protein>
    <submittedName>
        <fullName evidence="3">Ferritin-like domain-containing protein</fullName>
    </submittedName>
</protein>
<keyword evidence="4" id="KW-1185">Reference proteome</keyword>
<dbReference type="InterPro" id="IPR009078">
    <property type="entry name" value="Ferritin-like_SF"/>
</dbReference>
<evidence type="ECO:0000313" key="4">
    <source>
        <dbReference type="Proteomes" id="UP001596004"/>
    </source>
</evidence>
<dbReference type="InterPro" id="IPR012347">
    <property type="entry name" value="Ferritin-like"/>
</dbReference>
<gene>
    <name evidence="3" type="ORF">ACFO60_02555</name>
</gene>
<proteinExistence type="predicted"/>
<evidence type="ECO:0000259" key="2">
    <source>
        <dbReference type="Pfam" id="PF14530"/>
    </source>
</evidence>
<dbReference type="SUPFAM" id="SSF47240">
    <property type="entry name" value="Ferritin-like"/>
    <property type="match status" value="1"/>
</dbReference>
<evidence type="ECO:0000256" key="1">
    <source>
        <dbReference type="SAM" id="MobiDB-lite"/>
    </source>
</evidence>
<comment type="caution">
    <text evidence="3">The sequence shown here is derived from an EMBL/GenBank/DDBJ whole genome shotgun (WGS) entry which is preliminary data.</text>
</comment>
<accession>A0ABV9CAD1</accession>
<sequence>MTDAVGGLNKVLAAEHAAVYAYGVVGARTSGGQRSSATAGFNAHRARRDQIRGLITARGGVPSEAGAAYELPFPVTAARDAARLAALVEDRVTAAYLELVAVDDPSLRRLAALAMQESAVRGYGWQPAIAALPGHPAPAPAASPTGRPATSPPVSLDQ</sequence>
<dbReference type="CDD" id="cd00657">
    <property type="entry name" value="Ferritin_like"/>
    <property type="match status" value="1"/>
</dbReference>
<dbReference type="Gene3D" id="1.20.1260.10">
    <property type="match status" value="1"/>
</dbReference>
<feature type="compositionally biased region" description="Low complexity" evidence="1">
    <location>
        <begin position="142"/>
        <end position="158"/>
    </location>
</feature>
<reference evidence="4" key="1">
    <citation type="journal article" date="2019" name="Int. J. Syst. Evol. Microbiol.">
        <title>The Global Catalogue of Microorganisms (GCM) 10K type strain sequencing project: providing services to taxonomists for standard genome sequencing and annotation.</title>
        <authorList>
            <consortium name="The Broad Institute Genomics Platform"/>
            <consortium name="The Broad Institute Genome Sequencing Center for Infectious Disease"/>
            <person name="Wu L."/>
            <person name="Ma J."/>
        </authorList>
    </citation>
    <scope>NUCLEOTIDE SEQUENCE [LARGE SCALE GENOMIC DNA]</scope>
    <source>
        <strain evidence="4">CGMCC 4.7132</strain>
    </source>
</reference>
<organism evidence="3 4">
    <name type="scientific">Sphaerisporangium dianthi</name>
    <dbReference type="NCBI Taxonomy" id="1436120"/>
    <lineage>
        <taxon>Bacteria</taxon>
        <taxon>Bacillati</taxon>
        <taxon>Actinomycetota</taxon>
        <taxon>Actinomycetes</taxon>
        <taxon>Streptosporangiales</taxon>
        <taxon>Streptosporangiaceae</taxon>
        <taxon>Sphaerisporangium</taxon>
    </lineage>
</organism>
<dbReference type="EMBL" id="JBHSFP010000001">
    <property type="protein sequence ID" value="MFC4529632.1"/>
    <property type="molecule type" value="Genomic_DNA"/>
</dbReference>
<dbReference type="InterPro" id="IPR029447">
    <property type="entry name" value="DUF4439"/>
</dbReference>
<feature type="region of interest" description="Disordered" evidence="1">
    <location>
        <begin position="133"/>
        <end position="158"/>
    </location>
</feature>
<dbReference type="Pfam" id="PF14530">
    <property type="entry name" value="DUF4439"/>
    <property type="match status" value="1"/>
</dbReference>
<dbReference type="Proteomes" id="UP001596004">
    <property type="component" value="Unassembled WGS sequence"/>
</dbReference>
<dbReference type="RefSeq" id="WP_380836255.1">
    <property type="nucleotide sequence ID" value="NZ_JBHSFP010000001.1"/>
</dbReference>
<name>A0ABV9CAD1_9ACTN</name>
<evidence type="ECO:0000313" key="3">
    <source>
        <dbReference type="EMBL" id="MFC4529632.1"/>
    </source>
</evidence>
<feature type="domain" description="DUF4439" evidence="2">
    <location>
        <begin position="8"/>
        <end position="136"/>
    </location>
</feature>